<name>A0ABR3NMJ1_9TELE</name>
<comment type="caution">
    <text evidence="1">The sequence shown here is derived from an EMBL/GenBank/DDBJ whole genome shotgun (WGS) entry which is preliminary data.</text>
</comment>
<evidence type="ECO:0000313" key="1">
    <source>
        <dbReference type="EMBL" id="KAL1278119.1"/>
    </source>
</evidence>
<accession>A0ABR3NMJ1</accession>
<dbReference type="EMBL" id="JAYMGO010000003">
    <property type="protein sequence ID" value="KAL1278119.1"/>
    <property type="molecule type" value="Genomic_DNA"/>
</dbReference>
<keyword evidence="2" id="KW-1185">Reference proteome</keyword>
<proteinExistence type="predicted"/>
<sequence>MYWYACSHICIDARKLAGTFSAQDCAAVLVQTRSLNFYLKLYCTSLTLLRRSLFYKEITCAGKGKRECCRVLRDRDSGIVTQLSLHGLKEDKEQRRMMQREEVAIKNDSARKGQ</sequence>
<organism evidence="1 2">
    <name type="scientific">Cirrhinus molitorella</name>
    <name type="common">mud carp</name>
    <dbReference type="NCBI Taxonomy" id="172907"/>
    <lineage>
        <taxon>Eukaryota</taxon>
        <taxon>Metazoa</taxon>
        <taxon>Chordata</taxon>
        <taxon>Craniata</taxon>
        <taxon>Vertebrata</taxon>
        <taxon>Euteleostomi</taxon>
        <taxon>Actinopterygii</taxon>
        <taxon>Neopterygii</taxon>
        <taxon>Teleostei</taxon>
        <taxon>Ostariophysi</taxon>
        <taxon>Cypriniformes</taxon>
        <taxon>Cyprinidae</taxon>
        <taxon>Labeoninae</taxon>
        <taxon>Labeonini</taxon>
        <taxon>Cirrhinus</taxon>
    </lineage>
</organism>
<gene>
    <name evidence="1" type="ORF">QQF64_024792</name>
</gene>
<reference evidence="1 2" key="1">
    <citation type="submission" date="2023-09" db="EMBL/GenBank/DDBJ databases">
        <authorList>
            <person name="Wang M."/>
        </authorList>
    </citation>
    <scope>NUCLEOTIDE SEQUENCE [LARGE SCALE GENOMIC DNA]</scope>
    <source>
        <strain evidence="1">GT-2023</strain>
        <tissue evidence="1">Liver</tissue>
    </source>
</reference>
<protein>
    <submittedName>
        <fullName evidence="1">Uncharacterized protein</fullName>
    </submittedName>
</protein>
<evidence type="ECO:0000313" key="2">
    <source>
        <dbReference type="Proteomes" id="UP001558613"/>
    </source>
</evidence>
<dbReference type="Proteomes" id="UP001558613">
    <property type="component" value="Unassembled WGS sequence"/>
</dbReference>